<keyword evidence="13" id="KW-1185">Reference proteome</keyword>
<evidence type="ECO:0000256" key="4">
    <source>
        <dbReference type="ARBA" id="ARBA00022729"/>
    </source>
</evidence>
<gene>
    <name evidence="12" type="ORF">HBH26_12885</name>
</gene>
<evidence type="ECO:0000256" key="6">
    <source>
        <dbReference type="ARBA" id="ARBA00023277"/>
    </source>
</evidence>
<feature type="signal peptide" evidence="10">
    <location>
        <begin position="1"/>
        <end position="26"/>
    </location>
</feature>
<keyword evidence="6 9" id="KW-0119">Carbohydrate metabolism</keyword>
<evidence type="ECO:0000313" key="12">
    <source>
        <dbReference type="EMBL" id="NJR79478.1"/>
    </source>
</evidence>
<dbReference type="Proteomes" id="UP000732399">
    <property type="component" value="Unassembled WGS sequence"/>
</dbReference>
<proteinExistence type="inferred from homology"/>
<dbReference type="InterPro" id="IPR006311">
    <property type="entry name" value="TAT_signal"/>
</dbReference>
<evidence type="ECO:0000256" key="10">
    <source>
        <dbReference type="SAM" id="SignalP"/>
    </source>
</evidence>
<dbReference type="InterPro" id="IPR001000">
    <property type="entry name" value="GH10_dom"/>
</dbReference>
<evidence type="ECO:0000256" key="5">
    <source>
        <dbReference type="ARBA" id="ARBA00022801"/>
    </source>
</evidence>
<dbReference type="EMBL" id="JAAVJH010000007">
    <property type="protein sequence ID" value="NJR79478.1"/>
    <property type="molecule type" value="Genomic_DNA"/>
</dbReference>
<dbReference type="InterPro" id="IPR017853">
    <property type="entry name" value="GH"/>
</dbReference>
<dbReference type="SUPFAM" id="SSF51445">
    <property type="entry name" value="(Trans)glycosidases"/>
    <property type="match status" value="1"/>
</dbReference>
<dbReference type="Pfam" id="PF00331">
    <property type="entry name" value="Glyco_hydro_10"/>
    <property type="match status" value="1"/>
</dbReference>
<evidence type="ECO:0000256" key="3">
    <source>
        <dbReference type="ARBA" id="ARBA00022651"/>
    </source>
</evidence>
<dbReference type="PRINTS" id="PR00134">
    <property type="entry name" value="GLHYDRLASE10"/>
</dbReference>
<organism evidence="12 13">
    <name type="scientific">Sphingomonas corticis</name>
    <dbReference type="NCBI Taxonomy" id="2722791"/>
    <lineage>
        <taxon>Bacteria</taxon>
        <taxon>Pseudomonadati</taxon>
        <taxon>Pseudomonadota</taxon>
        <taxon>Alphaproteobacteria</taxon>
        <taxon>Sphingomonadales</taxon>
        <taxon>Sphingomonadaceae</taxon>
        <taxon>Sphingomonas</taxon>
    </lineage>
</organism>
<dbReference type="PROSITE" id="PS51760">
    <property type="entry name" value="GH10_2"/>
    <property type="match status" value="1"/>
</dbReference>
<dbReference type="PANTHER" id="PTHR31490:SF88">
    <property type="entry name" value="BETA-XYLANASE"/>
    <property type="match status" value="1"/>
</dbReference>
<keyword evidence="4 10" id="KW-0732">Signal</keyword>
<dbReference type="SMART" id="SM00633">
    <property type="entry name" value="Glyco_10"/>
    <property type="match status" value="1"/>
</dbReference>
<evidence type="ECO:0000313" key="13">
    <source>
        <dbReference type="Proteomes" id="UP000732399"/>
    </source>
</evidence>
<keyword evidence="5 9" id="KW-0378">Hydrolase</keyword>
<keyword evidence="8 9" id="KW-0624">Polysaccharide degradation</keyword>
<comment type="caution">
    <text evidence="12">The sequence shown here is derived from an EMBL/GenBank/DDBJ whole genome shotgun (WGS) entry which is preliminary data.</text>
</comment>
<keyword evidence="3" id="KW-0858">Xylan degradation</keyword>
<accession>A0ABX1CR86</accession>
<reference evidence="12 13" key="1">
    <citation type="submission" date="2020-03" db="EMBL/GenBank/DDBJ databases">
        <authorList>
            <person name="Wang L."/>
            <person name="He N."/>
            <person name="Li Y."/>
            <person name="Fang Y."/>
            <person name="Zhang F."/>
        </authorList>
    </citation>
    <scope>NUCLEOTIDE SEQUENCE [LARGE SCALE GENOMIC DNA]</scope>
    <source>
        <strain evidence="12 13">36D10-4-7</strain>
    </source>
</reference>
<evidence type="ECO:0000256" key="2">
    <source>
        <dbReference type="ARBA" id="ARBA00007495"/>
    </source>
</evidence>
<evidence type="ECO:0000256" key="9">
    <source>
        <dbReference type="RuleBase" id="RU361174"/>
    </source>
</evidence>
<feature type="chain" id="PRO_5046600211" description="Beta-xylanase" evidence="10">
    <location>
        <begin position="27"/>
        <end position="379"/>
    </location>
</feature>
<protein>
    <recommendedName>
        <fullName evidence="9">Beta-xylanase</fullName>
        <ecNumber evidence="9">3.2.1.8</ecNumber>
    </recommendedName>
</protein>
<comment type="catalytic activity">
    <reaction evidence="1 9">
        <text>Endohydrolysis of (1-&gt;4)-beta-D-xylosidic linkages in xylans.</text>
        <dbReference type="EC" id="3.2.1.8"/>
    </reaction>
</comment>
<feature type="domain" description="GH10" evidence="11">
    <location>
        <begin position="50"/>
        <end position="371"/>
    </location>
</feature>
<evidence type="ECO:0000256" key="8">
    <source>
        <dbReference type="ARBA" id="ARBA00023326"/>
    </source>
</evidence>
<name>A0ABX1CR86_9SPHN</name>
<evidence type="ECO:0000259" key="11">
    <source>
        <dbReference type="PROSITE" id="PS51760"/>
    </source>
</evidence>
<comment type="similarity">
    <text evidence="2 9">Belongs to the glycosyl hydrolase 10 (cellulase F) family.</text>
</comment>
<dbReference type="InterPro" id="IPR044846">
    <property type="entry name" value="GH10"/>
</dbReference>
<dbReference type="EC" id="3.2.1.8" evidence="9"/>
<dbReference type="PROSITE" id="PS51318">
    <property type="entry name" value="TAT"/>
    <property type="match status" value="1"/>
</dbReference>
<sequence length="379" mass="41800">MVDRRTMLAGGAGVAIGALGSSPAAAAAGGLHALAATRGLSFGTCLAAPRRDNGSLGNPRFAALVERDCGMAVPENAMKWQAIRPSADRYDFAAFDAIVDAAIRRGLRLRGHTLLWHYDRWFPRWLVDYDFGSQKRATAERLLQTHIRTVAARYGRRIGSYDVVNEAVDPADGSLRSTALSRAMGGAEPVLDLAFHAARAAAPHAELVYNDYMSWEDGNQKHRDGVLRLLEGFRTRGTPVHALGVQSHIGVFEPTDSIERLVVRLTPAWRGFLDQVTGMGYRLVVTEFDVRDRGLPADIARRDRDVAAFARGYLDVMLSYPQLRDVLAWGITDRFSWLRGFEPRPDGKITRGLPYDEEYAPKPLYGAIRDALAAATPRR</sequence>
<keyword evidence="7 9" id="KW-0326">Glycosidase</keyword>
<evidence type="ECO:0000256" key="1">
    <source>
        <dbReference type="ARBA" id="ARBA00000681"/>
    </source>
</evidence>
<dbReference type="Gene3D" id="3.20.20.80">
    <property type="entry name" value="Glycosidases"/>
    <property type="match status" value="1"/>
</dbReference>
<dbReference type="PANTHER" id="PTHR31490">
    <property type="entry name" value="GLYCOSYL HYDROLASE"/>
    <property type="match status" value="1"/>
</dbReference>
<evidence type="ECO:0000256" key="7">
    <source>
        <dbReference type="ARBA" id="ARBA00023295"/>
    </source>
</evidence>